<sequence length="167" mass="18659">MTEGNSIPRPCRSSLHRSPLSINWIGKPLPKCSVTTATPPARRSSEQGAFRWAGARVGHSQPTGKRYKSPSSQPWKGIIFHLFTQTAPFLQALYCQLLTCTRFRQAPAHRWFRATRRSRCARTARRSCALILRCSASLCSIRRSGAPAPPRCPDTRSRSHAVYASHS</sequence>
<dbReference type="AlphaFoldDB" id="A0A1Y1VSD1"/>
<dbReference type="GeneID" id="63808387"/>
<name>A0A1Y1VSD1_9FUNG</name>
<proteinExistence type="predicted"/>
<evidence type="ECO:0000313" key="3">
    <source>
        <dbReference type="Proteomes" id="UP000193922"/>
    </source>
</evidence>
<gene>
    <name evidence="2" type="ORF">DL89DRAFT_50465</name>
</gene>
<dbReference type="RefSeq" id="XP_040739164.1">
    <property type="nucleotide sequence ID" value="XM_040891739.1"/>
</dbReference>
<dbReference type="EMBL" id="MCFD01000128">
    <property type="protein sequence ID" value="ORX64083.1"/>
    <property type="molecule type" value="Genomic_DNA"/>
</dbReference>
<comment type="caution">
    <text evidence="2">The sequence shown here is derived from an EMBL/GenBank/DDBJ whole genome shotgun (WGS) entry which is preliminary data.</text>
</comment>
<evidence type="ECO:0000256" key="1">
    <source>
        <dbReference type="SAM" id="MobiDB-lite"/>
    </source>
</evidence>
<protein>
    <submittedName>
        <fullName evidence="2">Uncharacterized protein</fullName>
    </submittedName>
</protein>
<feature type="region of interest" description="Disordered" evidence="1">
    <location>
        <begin position="145"/>
        <end position="167"/>
    </location>
</feature>
<organism evidence="2 3">
    <name type="scientific">Linderina pennispora</name>
    <dbReference type="NCBI Taxonomy" id="61395"/>
    <lineage>
        <taxon>Eukaryota</taxon>
        <taxon>Fungi</taxon>
        <taxon>Fungi incertae sedis</taxon>
        <taxon>Zoopagomycota</taxon>
        <taxon>Kickxellomycotina</taxon>
        <taxon>Kickxellomycetes</taxon>
        <taxon>Kickxellales</taxon>
        <taxon>Kickxellaceae</taxon>
        <taxon>Linderina</taxon>
    </lineage>
</organism>
<keyword evidence="3" id="KW-1185">Reference proteome</keyword>
<accession>A0A1Y1VSD1</accession>
<evidence type="ECO:0000313" key="2">
    <source>
        <dbReference type="EMBL" id="ORX64083.1"/>
    </source>
</evidence>
<reference evidence="2 3" key="1">
    <citation type="submission" date="2016-07" db="EMBL/GenBank/DDBJ databases">
        <title>Pervasive Adenine N6-methylation of Active Genes in Fungi.</title>
        <authorList>
            <consortium name="DOE Joint Genome Institute"/>
            <person name="Mondo S.J."/>
            <person name="Dannebaum R.O."/>
            <person name="Kuo R.C."/>
            <person name="Labutti K."/>
            <person name="Haridas S."/>
            <person name="Kuo A."/>
            <person name="Salamov A."/>
            <person name="Ahrendt S.R."/>
            <person name="Lipzen A."/>
            <person name="Sullivan W."/>
            <person name="Andreopoulos W.B."/>
            <person name="Clum A."/>
            <person name="Lindquist E."/>
            <person name="Daum C."/>
            <person name="Ramamoorthy G.K."/>
            <person name="Gryganskyi A."/>
            <person name="Culley D."/>
            <person name="Magnuson J.K."/>
            <person name="James T.Y."/>
            <person name="O'Malley M.A."/>
            <person name="Stajich J.E."/>
            <person name="Spatafora J.W."/>
            <person name="Visel A."/>
            <person name="Grigoriev I.V."/>
        </authorList>
    </citation>
    <scope>NUCLEOTIDE SEQUENCE [LARGE SCALE GENOMIC DNA]</scope>
    <source>
        <strain evidence="2 3">ATCC 12442</strain>
    </source>
</reference>
<dbReference type="Proteomes" id="UP000193922">
    <property type="component" value="Unassembled WGS sequence"/>
</dbReference>